<dbReference type="AlphaFoldDB" id="A0A859FC73"/>
<dbReference type="EMBL" id="CP041372">
    <property type="protein sequence ID" value="QKS70351.1"/>
    <property type="molecule type" value="Genomic_DNA"/>
</dbReference>
<dbReference type="RefSeq" id="WP_176008392.1">
    <property type="nucleotide sequence ID" value="NZ_CP041372.2"/>
</dbReference>
<organism evidence="4 5">
    <name type="scientific">Paenalkalicoccus suaedae</name>
    <dbReference type="NCBI Taxonomy" id="2592382"/>
    <lineage>
        <taxon>Bacteria</taxon>
        <taxon>Bacillati</taxon>
        <taxon>Bacillota</taxon>
        <taxon>Bacilli</taxon>
        <taxon>Bacillales</taxon>
        <taxon>Bacillaceae</taxon>
        <taxon>Paenalkalicoccus</taxon>
    </lineage>
</organism>
<keyword evidence="1 4" id="KW-0808">Transferase</keyword>
<dbReference type="KEGG" id="psua:FLK61_26720"/>
<proteinExistence type="predicted"/>
<protein>
    <submittedName>
        <fullName evidence="4">N-acetyltransferase family protein</fullName>
    </submittedName>
</protein>
<dbReference type="SUPFAM" id="SSF55729">
    <property type="entry name" value="Acyl-CoA N-acyltransferases (Nat)"/>
    <property type="match status" value="1"/>
</dbReference>
<accession>A0A859FC73</accession>
<keyword evidence="5" id="KW-1185">Reference proteome</keyword>
<dbReference type="PANTHER" id="PTHR43072:SF23">
    <property type="entry name" value="UPF0039 PROTEIN C11D3.02C"/>
    <property type="match status" value="1"/>
</dbReference>
<dbReference type="PROSITE" id="PS51186">
    <property type="entry name" value="GNAT"/>
    <property type="match status" value="1"/>
</dbReference>
<evidence type="ECO:0000313" key="5">
    <source>
        <dbReference type="Proteomes" id="UP000318138"/>
    </source>
</evidence>
<evidence type="ECO:0000259" key="3">
    <source>
        <dbReference type="PROSITE" id="PS51186"/>
    </source>
</evidence>
<sequence>MKEELFLRPMTKDDWPSVSQIYKDGIDSGVATFEHTVPSYDDWDRTHCKPCRFVATLGEKIVGFAALSPISARAVYAGVAEVSLYVANGFTGHGIGRTLLHTLIQASEQASFWTLQSTIFAVNTPSTSLHLACGFREVGRRERIAQREGIWHDTVLFERRSEKK</sequence>
<dbReference type="GO" id="GO:0016747">
    <property type="term" value="F:acyltransferase activity, transferring groups other than amino-acyl groups"/>
    <property type="evidence" value="ECO:0007669"/>
    <property type="project" value="InterPro"/>
</dbReference>
<gene>
    <name evidence="4" type="ORF">FLK61_26720</name>
</gene>
<dbReference type="InterPro" id="IPR016181">
    <property type="entry name" value="Acyl_CoA_acyltransferase"/>
</dbReference>
<dbReference type="PANTHER" id="PTHR43072">
    <property type="entry name" value="N-ACETYLTRANSFERASE"/>
    <property type="match status" value="1"/>
</dbReference>
<dbReference type="Gene3D" id="3.40.630.30">
    <property type="match status" value="1"/>
</dbReference>
<dbReference type="CDD" id="cd04301">
    <property type="entry name" value="NAT_SF"/>
    <property type="match status" value="1"/>
</dbReference>
<evidence type="ECO:0000256" key="1">
    <source>
        <dbReference type="ARBA" id="ARBA00022679"/>
    </source>
</evidence>
<evidence type="ECO:0000313" key="4">
    <source>
        <dbReference type="EMBL" id="QKS70351.1"/>
    </source>
</evidence>
<dbReference type="InterPro" id="IPR000182">
    <property type="entry name" value="GNAT_dom"/>
</dbReference>
<reference evidence="5" key="1">
    <citation type="submission" date="2019-07" db="EMBL/GenBank/DDBJ databases">
        <title>Bacillus alkalisoli sp. nov. isolated from saline soil.</title>
        <authorList>
            <person name="Sun J.-Q."/>
            <person name="Xu L."/>
        </authorList>
    </citation>
    <scope>NUCLEOTIDE SEQUENCE [LARGE SCALE GENOMIC DNA]</scope>
    <source>
        <strain evidence="5">M4U3P1</strain>
    </source>
</reference>
<feature type="domain" description="N-acetyltransferase" evidence="3">
    <location>
        <begin position="5"/>
        <end position="162"/>
    </location>
</feature>
<dbReference type="Proteomes" id="UP000318138">
    <property type="component" value="Chromosome"/>
</dbReference>
<evidence type="ECO:0000256" key="2">
    <source>
        <dbReference type="ARBA" id="ARBA00023315"/>
    </source>
</evidence>
<keyword evidence="2" id="KW-0012">Acyltransferase</keyword>
<dbReference type="Pfam" id="PF00583">
    <property type="entry name" value="Acetyltransf_1"/>
    <property type="match status" value="1"/>
</dbReference>
<name>A0A859FC73_9BACI</name>